<dbReference type="Pfam" id="PF13478">
    <property type="entry name" value="XdhC_C"/>
    <property type="match status" value="1"/>
</dbReference>
<dbReference type="RefSeq" id="WP_407340458.1">
    <property type="nucleotide sequence ID" value="NZ_CP136862.1"/>
</dbReference>
<gene>
    <name evidence="3" type="ORF">RZS28_06195</name>
</gene>
<evidence type="ECO:0000313" key="3">
    <source>
        <dbReference type="EMBL" id="WOJ90871.1"/>
    </source>
</evidence>
<protein>
    <submittedName>
        <fullName evidence="3">XdhC family protein</fullName>
    </submittedName>
</protein>
<feature type="domain" description="XdhC- CoxI" evidence="1">
    <location>
        <begin position="15"/>
        <end position="82"/>
    </location>
</feature>
<evidence type="ECO:0000313" key="4">
    <source>
        <dbReference type="Proteomes" id="UP001626536"/>
    </source>
</evidence>
<dbReference type="Pfam" id="PF02625">
    <property type="entry name" value="XdhC_CoxI"/>
    <property type="match status" value="1"/>
</dbReference>
<sequence length="343" mass="36435">MLASDEDILRKAQEWKEAGRGVALATVVETWGSAPRPVGSHLVIDGEGNFLGSVSGGCVEGDVIAEALDVIGDGGRRMLEFGVADETAWRVGLSCGGRIKVYVESVDANRADLLAAFNGERAARRPCVLVTDIASGEQRLVRATDLAADPMADILGERLRLGKSGMAAWGGKAFFLAAQTPATRLVAIGAVHIAQALAPIASLVGFDMVVVDPRTAFATPERFPDARLIAEWPEAALPLLQLDRYTAMALLTHDPRIDDQGLIRALRADCFYIGALGSSKTHAKRLDRMRAEGFGERELGRIHAPIGLDIGAVSPAEIAVAILGEIVAALRRKSLRAETEKAA</sequence>
<dbReference type="EMBL" id="CP136862">
    <property type="protein sequence ID" value="WOJ90871.1"/>
    <property type="molecule type" value="Genomic_DNA"/>
</dbReference>
<dbReference type="InterPro" id="IPR052698">
    <property type="entry name" value="MoCofactor_Util/Proc"/>
</dbReference>
<dbReference type="Gene3D" id="3.40.50.720">
    <property type="entry name" value="NAD(P)-binding Rossmann-like Domain"/>
    <property type="match status" value="1"/>
</dbReference>
<evidence type="ECO:0000259" key="2">
    <source>
        <dbReference type="Pfam" id="PF13478"/>
    </source>
</evidence>
<evidence type="ECO:0000259" key="1">
    <source>
        <dbReference type="Pfam" id="PF02625"/>
    </source>
</evidence>
<reference evidence="3 4" key="1">
    <citation type="submission" date="2023-10" db="EMBL/GenBank/DDBJ databases">
        <title>Novel methanotroph of the genus Methylocapsa from a subarctic wetland.</title>
        <authorList>
            <person name="Belova S.E."/>
            <person name="Oshkin I.Y."/>
            <person name="Miroshnikov K."/>
            <person name="Dedysh S.N."/>
        </authorList>
    </citation>
    <scope>NUCLEOTIDE SEQUENCE [LARGE SCALE GENOMIC DNA]</scope>
    <source>
        <strain evidence="3 4">RX1</strain>
    </source>
</reference>
<dbReference type="InterPro" id="IPR003777">
    <property type="entry name" value="XdhC_CoxI"/>
</dbReference>
<feature type="domain" description="XdhC Rossmann" evidence="2">
    <location>
        <begin position="185"/>
        <end position="326"/>
    </location>
</feature>
<dbReference type="PANTHER" id="PTHR30388">
    <property type="entry name" value="ALDEHYDE OXIDOREDUCTASE MOLYBDENUM COFACTOR ASSEMBLY PROTEIN"/>
    <property type="match status" value="1"/>
</dbReference>
<accession>A0ABZ0HYC8</accession>
<dbReference type="InterPro" id="IPR027051">
    <property type="entry name" value="XdhC_Rossmann_dom"/>
</dbReference>
<keyword evidence="4" id="KW-1185">Reference proteome</keyword>
<dbReference type="Proteomes" id="UP001626536">
    <property type="component" value="Chromosome"/>
</dbReference>
<dbReference type="PANTHER" id="PTHR30388:SF4">
    <property type="entry name" value="MOLYBDENUM COFACTOR INSERTION CHAPERONE PAOD"/>
    <property type="match status" value="1"/>
</dbReference>
<proteinExistence type="predicted"/>
<name>A0ABZ0HYC8_9HYPH</name>
<organism evidence="3 4">
    <name type="scientific">Methylocapsa polymorpha</name>
    <dbReference type="NCBI Taxonomy" id="3080828"/>
    <lineage>
        <taxon>Bacteria</taxon>
        <taxon>Pseudomonadati</taxon>
        <taxon>Pseudomonadota</taxon>
        <taxon>Alphaproteobacteria</taxon>
        <taxon>Hyphomicrobiales</taxon>
        <taxon>Beijerinckiaceae</taxon>
        <taxon>Methylocapsa</taxon>
    </lineage>
</organism>